<name>A0A8H3IVG9_9LECA</name>
<dbReference type="Gene3D" id="3.40.50.150">
    <property type="entry name" value="Vaccinia Virus protein VP39"/>
    <property type="match status" value="1"/>
</dbReference>
<dbReference type="SUPFAM" id="SSF53335">
    <property type="entry name" value="S-adenosyl-L-methionine-dependent methyltransferases"/>
    <property type="match status" value="2"/>
</dbReference>
<evidence type="ECO:0000313" key="1">
    <source>
        <dbReference type="EMBL" id="CAF9928374.1"/>
    </source>
</evidence>
<gene>
    <name evidence="1" type="ORF">GOMPHAMPRED_004667</name>
</gene>
<dbReference type="OrthoDB" id="433955at2759"/>
<accession>A0A8H3IVG9</accession>
<dbReference type="PANTHER" id="PTHR14614:SF156">
    <property type="entry name" value="PROTEIN-LYSINE N-METHYLTRANSFERASE EFM2"/>
    <property type="match status" value="1"/>
</dbReference>
<dbReference type="PANTHER" id="PTHR14614">
    <property type="entry name" value="HEPATOCELLULAR CARCINOMA-ASSOCIATED ANTIGEN"/>
    <property type="match status" value="1"/>
</dbReference>
<dbReference type="EMBL" id="CAJPDQ010000029">
    <property type="protein sequence ID" value="CAF9928374.1"/>
    <property type="molecule type" value="Genomic_DNA"/>
</dbReference>
<organism evidence="1 2">
    <name type="scientific">Gomphillus americanus</name>
    <dbReference type="NCBI Taxonomy" id="1940652"/>
    <lineage>
        <taxon>Eukaryota</taxon>
        <taxon>Fungi</taxon>
        <taxon>Dikarya</taxon>
        <taxon>Ascomycota</taxon>
        <taxon>Pezizomycotina</taxon>
        <taxon>Lecanoromycetes</taxon>
        <taxon>OSLEUM clade</taxon>
        <taxon>Ostropomycetidae</taxon>
        <taxon>Ostropales</taxon>
        <taxon>Graphidaceae</taxon>
        <taxon>Gomphilloideae</taxon>
        <taxon>Gomphillus</taxon>
    </lineage>
</organism>
<reference evidence="1" key="1">
    <citation type="submission" date="2021-03" db="EMBL/GenBank/DDBJ databases">
        <authorList>
            <person name="Tagirdzhanova G."/>
        </authorList>
    </citation>
    <scope>NUCLEOTIDE SEQUENCE</scope>
</reference>
<dbReference type="InterPro" id="IPR029063">
    <property type="entry name" value="SAM-dependent_MTases_sf"/>
</dbReference>
<keyword evidence="2" id="KW-1185">Reference proteome</keyword>
<evidence type="ECO:0000313" key="2">
    <source>
        <dbReference type="Proteomes" id="UP000664169"/>
    </source>
</evidence>
<dbReference type="AlphaFoldDB" id="A0A8H3IVG9"/>
<dbReference type="GO" id="GO:0008757">
    <property type="term" value="F:S-adenosylmethionine-dependent methyltransferase activity"/>
    <property type="evidence" value="ECO:0007669"/>
    <property type="project" value="UniProtKB-ARBA"/>
</dbReference>
<protein>
    <submittedName>
        <fullName evidence="1">Uncharacterized protein</fullName>
    </submittedName>
</protein>
<proteinExistence type="predicted"/>
<dbReference type="InterPro" id="IPR019410">
    <property type="entry name" value="Methyltransf_16"/>
</dbReference>
<dbReference type="CDD" id="cd02440">
    <property type="entry name" value="AdoMet_MTases"/>
    <property type="match status" value="1"/>
</dbReference>
<comment type="caution">
    <text evidence="1">The sequence shown here is derived from an EMBL/GenBank/DDBJ whole genome shotgun (WGS) entry which is preliminary data.</text>
</comment>
<dbReference type="Pfam" id="PF10294">
    <property type="entry name" value="Methyltransf_16"/>
    <property type="match status" value="1"/>
</dbReference>
<dbReference type="GO" id="GO:0005829">
    <property type="term" value="C:cytosol"/>
    <property type="evidence" value="ECO:0007669"/>
    <property type="project" value="TreeGrafter"/>
</dbReference>
<sequence>MTQLHVLDLPPLYTHPSSSQILDVLEKLVLEPASFAFSPQALAPVSTPSIDEGGILRYLTSIISSSLDWIEDDSIKEEIWEKASQRIAERAGRSAAPSLTRTFTLTIDAKPAMIHLHEPTLTSDNLGHKTWSSSYLLATELGNLAHHLPVSGDHPCKVLELGSGTGLFGIAFAAQFRHSQVLLTDLPDILPNLARNVNANAELVTVRHSSIIAATLDWNDAPELYKALVPSSTAYDVVLAADPIYSPSHPELLTRAVAAHIARERHARVLLGLPLRDAYLPQVEHLWTLLQSIGLRVLEQGEMDGFDDWLDGQGERVVVRVRWAVWAWRDEK</sequence>
<dbReference type="Proteomes" id="UP000664169">
    <property type="component" value="Unassembled WGS sequence"/>
</dbReference>